<dbReference type="EMBL" id="CAEZWT010000023">
    <property type="protein sequence ID" value="CAB4666979.1"/>
    <property type="molecule type" value="Genomic_DNA"/>
</dbReference>
<dbReference type="GO" id="GO:0050661">
    <property type="term" value="F:NADP binding"/>
    <property type="evidence" value="ECO:0007669"/>
    <property type="project" value="TreeGrafter"/>
</dbReference>
<dbReference type="SUPFAM" id="SSF51735">
    <property type="entry name" value="NAD(P)-binding Rossmann-fold domains"/>
    <property type="match status" value="1"/>
</dbReference>
<evidence type="ECO:0000259" key="1">
    <source>
        <dbReference type="Pfam" id="PF08501"/>
    </source>
</evidence>
<dbReference type="EMBL" id="CAFBQL010000002">
    <property type="protein sequence ID" value="CAB5055143.1"/>
    <property type="molecule type" value="Genomic_DNA"/>
</dbReference>
<sequence length="271" mass="29121">MNSPLKAAVLGSPIHHSLSPTIHMAAYKFLGVEIDYSAIEVPSGSLPDFLSKIDDSWVGFSLTMPLKEETIEVAATVDPLALRINSANTLVKIVSGWHATSTDVAGFHSALVRAGITNPKRVVILGSGATARAAAAAVDSSECEIFVAHRSFHRELAMRSSVLHSEIRFLEWGSVLPDCDLLINTTPAHAADSLTDSGNLPTNGVLFEALYNPWPTELFKHWSTDAGARIDGLELLIGQAISQIELFTREPCDAQALWPLMRQAALASLGN</sequence>
<dbReference type="EMBL" id="CAFBLE010000002">
    <property type="protein sequence ID" value="CAB4859349.1"/>
    <property type="molecule type" value="Genomic_DNA"/>
</dbReference>
<accession>A0A6J7CT95</accession>
<gene>
    <name evidence="2" type="ORF">UFOPK2289_00895</name>
    <name evidence="3" type="ORF">UFOPK3346_00383</name>
    <name evidence="4" type="ORF">UFOPK3670_00087</name>
    <name evidence="5" type="ORF">UFOPK4308_00410</name>
</gene>
<evidence type="ECO:0000313" key="2">
    <source>
        <dbReference type="EMBL" id="CAB4666979.1"/>
    </source>
</evidence>
<dbReference type="PANTHER" id="PTHR21089">
    <property type="entry name" value="SHIKIMATE DEHYDROGENASE"/>
    <property type="match status" value="1"/>
</dbReference>
<dbReference type="Gene3D" id="3.40.50.10860">
    <property type="entry name" value="Leucine Dehydrogenase, chain A, domain 1"/>
    <property type="match status" value="1"/>
</dbReference>
<evidence type="ECO:0000313" key="5">
    <source>
        <dbReference type="EMBL" id="CAB5055143.1"/>
    </source>
</evidence>
<dbReference type="Gene3D" id="3.40.50.720">
    <property type="entry name" value="NAD(P)-binding Rossmann-like Domain"/>
    <property type="match status" value="1"/>
</dbReference>
<proteinExistence type="predicted"/>
<dbReference type="InterPro" id="IPR036291">
    <property type="entry name" value="NAD(P)-bd_dom_sf"/>
</dbReference>
<feature type="domain" description="Shikimate dehydrogenase substrate binding N-terminal" evidence="1">
    <location>
        <begin position="9"/>
        <end position="90"/>
    </location>
</feature>
<dbReference type="InterPro" id="IPR022893">
    <property type="entry name" value="Shikimate_DH_fam"/>
</dbReference>
<evidence type="ECO:0000313" key="4">
    <source>
        <dbReference type="EMBL" id="CAB4911919.1"/>
    </source>
</evidence>
<protein>
    <submittedName>
        <fullName evidence="3">Unannotated protein</fullName>
    </submittedName>
</protein>
<dbReference type="GO" id="GO:0005829">
    <property type="term" value="C:cytosol"/>
    <property type="evidence" value="ECO:0007669"/>
    <property type="project" value="TreeGrafter"/>
</dbReference>
<dbReference type="PANTHER" id="PTHR21089:SF1">
    <property type="entry name" value="BIFUNCTIONAL 3-DEHYDROQUINATE DEHYDRATASE_SHIKIMATE DEHYDROGENASE, CHLOROPLASTIC"/>
    <property type="match status" value="1"/>
</dbReference>
<organism evidence="3">
    <name type="scientific">freshwater metagenome</name>
    <dbReference type="NCBI Taxonomy" id="449393"/>
    <lineage>
        <taxon>unclassified sequences</taxon>
        <taxon>metagenomes</taxon>
        <taxon>ecological metagenomes</taxon>
    </lineage>
</organism>
<dbReference type="InterPro" id="IPR013708">
    <property type="entry name" value="Shikimate_DH-bd_N"/>
</dbReference>
<dbReference type="GO" id="GO:0019632">
    <property type="term" value="P:shikimate metabolic process"/>
    <property type="evidence" value="ECO:0007669"/>
    <property type="project" value="TreeGrafter"/>
</dbReference>
<dbReference type="Pfam" id="PF08501">
    <property type="entry name" value="Shikimate_dh_N"/>
    <property type="match status" value="1"/>
</dbReference>
<reference evidence="3" key="1">
    <citation type="submission" date="2020-05" db="EMBL/GenBank/DDBJ databases">
        <authorList>
            <person name="Chiriac C."/>
            <person name="Salcher M."/>
            <person name="Ghai R."/>
            <person name="Kavagutti S V."/>
        </authorList>
    </citation>
    <scope>NUCLEOTIDE SEQUENCE</scope>
</reference>
<dbReference type="EMBL" id="CAFBMV010000001">
    <property type="protein sequence ID" value="CAB4911919.1"/>
    <property type="molecule type" value="Genomic_DNA"/>
</dbReference>
<dbReference type="SUPFAM" id="SSF53223">
    <property type="entry name" value="Aminoacid dehydrogenase-like, N-terminal domain"/>
    <property type="match status" value="1"/>
</dbReference>
<dbReference type="CDD" id="cd01065">
    <property type="entry name" value="NAD_bind_Shikimate_DH"/>
    <property type="match status" value="1"/>
</dbReference>
<dbReference type="GO" id="GO:0004764">
    <property type="term" value="F:shikimate 3-dehydrogenase (NADP+) activity"/>
    <property type="evidence" value="ECO:0007669"/>
    <property type="project" value="InterPro"/>
</dbReference>
<dbReference type="InterPro" id="IPR046346">
    <property type="entry name" value="Aminoacid_DH-like_N_sf"/>
</dbReference>
<dbReference type="GO" id="GO:0009423">
    <property type="term" value="P:chorismate biosynthetic process"/>
    <property type="evidence" value="ECO:0007669"/>
    <property type="project" value="TreeGrafter"/>
</dbReference>
<name>A0A6J7CT95_9ZZZZ</name>
<evidence type="ECO:0000313" key="3">
    <source>
        <dbReference type="EMBL" id="CAB4859349.1"/>
    </source>
</evidence>
<dbReference type="AlphaFoldDB" id="A0A6J7CT95"/>